<evidence type="ECO:0000259" key="8">
    <source>
        <dbReference type="PROSITE" id="PS50943"/>
    </source>
</evidence>
<evidence type="ECO:0000256" key="7">
    <source>
        <dbReference type="RuleBase" id="RU362124"/>
    </source>
</evidence>
<dbReference type="Gene3D" id="1.20.120.1810">
    <property type="match status" value="1"/>
</dbReference>
<dbReference type="InterPro" id="IPR007630">
    <property type="entry name" value="RNA_pol_sigma70_r4"/>
</dbReference>
<dbReference type="CDD" id="cd06171">
    <property type="entry name" value="Sigma70_r4"/>
    <property type="match status" value="1"/>
</dbReference>
<dbReference type="PRINTS" id="PR00046">
    <property type="entry name" value="SIGMA70FCT"/>
</dbReference>
<keyword evidence="5 7" id="KW-0238">DNA-binding</keyword>
<evidence type="ECO:0000256" key="4">
    <source>
        <dbReference type="ARBA" id="ARBA00023082"/>
    </source>
</evidence>
<reference evidence="9 10" key="1">
    <citation type="submission" date="2020-08" db="EMBL/GenBank/DDBJ databases">
        <title>Genomic Encyclopedia of Type Strains, Phase IV (KMG-IV): sequencing the most valuable type-strain genomes for metagenomic binning, comparative biology and taxonomic classification.</title>
        <authorList>
            <person name="Goeker M."/>
        </authorList>
    </citation>
    <scope>NUCLEOTIDE SEQUENCE [LARGE SCALE GENOMIC DNA]</scope>
    <source>
        <strain evidence="9 10">DSM 10633</strain>
    </source>
</reference>
<accession>A0A840PU90</accession>
<dbReference type="SUPFAM" id="SSF88946">
    <property type="entry name" value="Sigma2 domain of RNA polymerase sigma factors"/>
    <property type="match status" value="1"/>
</dbReference>
<protein>
    <recommendedName>
        <fullName evidence="7">RNA polymerase sigma factor</fullName>
    </recommendedName>
</protein>
<dbReference type="Pfam" id="PF04542">
    <property type="entry name" value="Sigma70_r2"/>
    <property type="match status" value="1"/>
</dbReference>
<dbReference type="PANTHER" id="PTHR30603">
    <property type="entry name" value="RNA POLYMERASE SIGMA FACTOR RPO"/>
    <property type="match status" value="1"/>
</dbReference>
<dbReference type="Pfam" id="PF04545">
    <property type="entry name" value="Sigma70_r4"/>
    <property type="match status" value="1"/>
</dbReference>
<evidence type="ECO:0000256" key="5">
    <source>
        <dbReference type="ARBA" id="ARBA00023125"/>
    </source>
</evidence>
<dbReference type="RefSeq" id="WP_016836907.1">
    <property type="nucleotide sequence ID" value="NZ_JAAXPW010000001.1"/>
</dbReference>
<dbReference type="InterPro" id="IPR036388">
    <property type="entry name" value="WH-like_DNA-bd_sf"/>
</dbReference>
<comment type="caution">
    <text evidence="9">The sequence shown here is derived from an EMBL/GenBank/DDBJ whole genome shotgun (WGS) entry which is preliminary data.</text>
</comment>
<keyword evidence="6 7" id="KW-0804">Transcription</keyword>
<dbReference type="NCBIfam" id="TIGR02980">
    <property type="entry name" value="SigBFG"/>
    <property type="match status" value="1"/>
</dbReference>
<keyword evidence="4 7" id="KW-0731">Sigma factor</keyword>
<name>A0A840PU90_URETH</name>
<evidence type="ECO:0000313" key="9">
    <source>
        <dbReference type="EMBL" id="MBB5147728.1"/>
    </source>
</evidence>
<sequence length="264" mass="30475">MRTIEQPSNVLLTQEEMRELIKLAQAGDMEARKQMIEGNTRLVWSIVQRFASRGVELEDLFQIGCIGLMKSVDKFDLSYDVKFSTYAVPMIIGEIQRFLRDDGMVKVSRSIRELNYKIRQVTDEYLKTNEKPPSVSELAEMLGVSQDEILVATDAMRDPASLHEQLFESEGDSITLMDQMKDEKSELPFQYISLKEVLKKLDKREQAIIYLRYYLDLTQTDIAERLGISQVQVSRLEKKILAQLKQWMDTSSNTSSKTKKTVNK</sequence>
<gene>
    <name evidence="9" type="ORF">HNR36_000109</name>
</gene>
<evidence type="ECO:0000313" key="10">
    <source>
        <dbReference type="Proteomes" id="UP000557217"/>
    </source>
</evidence>
<evidence type="ECO:0000256" key="2">
    <source>
        <dbReference type="ARBA" id="ARBA00022969"/>
    </source>
</evidence>
<dbReference type="PROSITE" id="PS00715">
    <property type="entry name" value="SIGMA70_1"/>
    <property type="match status" value="1"/>
</dbReference>
<keyword evidence="2" id="KW-0749">Sporulation</keyword>
<evidence type="ECO:0000256" key="6">
    <source>
        <dbReference type="ARBA" id="ARBA00023163"/>
    </source>
</evidence>
<dbReference type="AlphaFoldDB" id="A0A840PU90"/>
<dbReference type="PANTHER" id="PTHR30603:SF19">
    <property type="entry name" value="RNA POLYMERASE SIGMA-F FACTOR"/>
    <property type="match status" value="1"/>
</dbReference>
<dbReference type="PROSITE" id="PS00716">
    <property type="entry name" value="SIGMA70_2"/>
    <property type="match status" value="1"/>
</dbReference>
<organism evidence="9 10">
    <name type="scientific">Ureibacillus thermosphaericus</name>
    <dbReference type="NCBI Taxonomy" id="51173"/>
    <lineage>
        <taxon>Bacteria</taxon>
        <taxon>Bacillati</taxon>
        <taxon>Bacillota</taxon>
        <taxon>Bacilli</taxon>
        <taxon>Bacillales</taxon>
        <taxon>Caryophanaceae</taxon>
        <taxon>Ureibacillus</taxon>
    </lineage>
</organism>
<dbReference type="InterPro" id="IPR013324">
    <property type="entry name" value="RNA_pol_sigma_r3/r4-like"/>
</dbReference>
<dbReference type="PROSITE" id="PS50943">
    <property type="entry name" value="HTH_CROC1"/>
    <property type="match status" value="1"/>
</dbReference>
<keyword evidence="3 7" id="KW-0805">Transcription regulation</keyword>
<dbReference type="GO" id="GO:0016987">
    <property type="term" value="F:sigma factor activity"/>
    <property type="evidence" value="ECO:0007669"/>
    <property type="project" value="UniProtKB-KW"/>
</dbReference>
<comment type="function">
    <text evidence="7">Sigma factors are initiation factors that promote the attachment of RNA polymerase to specific initiation sites and are then released.</text>
</comment>
<dbReference type="SUPFAM" id="SSF88659">
    <property type="entry name" value="Sigma3 and sigma4 domains of RNA polymerase sigma factors"/>
    <property type="match status" value="2"/>
</dbReference>
<evidence type="ECO:0000256" key="3">
    <source>
        <dbReference type="ARBA" id="ARBA00023015"/>
    </source>
</evidence>
<dbReference type="EMBL" id="JACHGZ010000001">
    <property type="protein sequence ID" value="MBB5147728.1"/>
    <property type="molecule type" value="Genomic_DNA"/>
</dbReference>
<dbReference type="InterPro" id="IPR014322">
    <property type="entry name" value="RNA_pol_sigma-B/F/G"/>
</dbReference>
<dbReference type="InterPro" id="IPR013325">
    <property type="entry name" value="RNA_pol_sigma_r2"/>
</dbReference>
<dbReference type="InterPro" id="IPR007624">
    <property type="entry name" value="RNA_pol_sigma70_r3"/>
</dbReference>
<dbReference type="GO" id="GO:0006352">
    <property type="term" value="P:DNA-templated transcription initiation"/>
    <property type="evidence" value="ECO:0007669"/>
    <property type="project" value="InterPro"/>
</dbReference>
<dbReference type="InterPro" id="IPR014284">
    <property type="entry name" value="RNA_pol_sigma-70_dom"/>
</dbReference>
<dbReference type="GO" id="GO:0030435">
    <property type="term" value="P:sporulation resulting in formation of a cellular spore"/>
    <property type="evidence" value="ECO:0007669"/>
    <property type="project" value="UniProtKB-KW"/>
</dbReference>
<dbReference type="Proteomes" id="UP000557217">
    <property type="component" value="Unassembled WGS sequence"/>
</dbReference>
<dbReference type="InterPro" id="IPR001387">
    <property type="entry name" value="Cro/C1-type_HTH"/>
</dbReference>
<dbReference type="InterPro" id="IPR000943">
    <property type="entry name" value="RNA_pol_sigma70"/>
</dbReference>
<dbReference type="Gene3D" id="1.10.10.10">
    <property type="entry name" value="Winged helix-like DNA-binding domain superfamily/Winged helix DNA-binding domain"/>
    <property type="match status" value="2"/>
</dbReference>
<proteinExistence type="inferred from homology"/>
<evidence type="ECO:0000256" key="1">
    <source>
        <dbReference type="ARBA" id="ARBA00007788"/>
    </source>
</evidence>
<dbReference type="GO" id="GO:0003677">
    <property type="term" value="F:DNA binding"/>
    <property type="evidence" value="ECO:0007669"/>
    <property type="project" value="UniProtKB-KW"/>
</dbReference>
<dbReference type="InterPro" id="IPR007627">
    <property type="entry name" value="RNA_pol_sigma70_r2"/>
</dbReference>
<dbReference type="NCBIfam" id="TIGR02937">
    <property type="entry name" value="sigma70-ECF"/>
    <property type="match status" value="1"/>
</dbReference>
<dbReference type="NCBIfam" id="NF004052">
    <property type="entry name" value="PRK05572.1"/>
    <property type="match status" value="1"/>
</dbReference>
<feature type="domain" description="HTH cro/C1-type" evidence="8">
    <location>
        <begin position="208"/>
        <end position="238"/>
    </location>
</feature>
<dbReference type="PIRSF" id="PIRSF000770">
    <property type="entry name" value="RNA_pol_sigma-SigE/K"/>
    <property type="match status" value="1"/>
</dbReference>
<dbReference type="InterPro" id="IPR050239">
    <property type="entry name" value="Sigma-70_RNA_pol_init_factors"/>
</dbReference>
<comment type="similarity">
    <text evidence="1 7">Belongs to the sigma-70 factor family.</text>
</comment>
<dbReference type="Pfam" id="PF04539">
    <property type="entry name" value="Sigma70_r3"/>
    <property type="match status" value="1"/>
</dbReference>
<keyword evidence="10" id="KW-1185">Reference proteome</keyword>